<dbReference type="Proteomes" id="UP000267096">
    <property type="component" value="Unassembled WGS sequence"/>
</dbReference>
<protein>
    <submittedName>
        <fullName evidence="2 4">Uncharacterized protein</fullName>
    </submittedName>
</protein>
<gene>
    <name evidence="2" type="ORF">ASIM_LOCUS20902</name>
</gene>
<evidence type="ECO:0000313" key="2">
    <source>
        <dbReference type="EMBL" id="VDK80860.1"/>
    </source>
</evidence>
<feature type="region of interest" description="Disordered" evidence="1">
    <location>
        <begin position="24"/>
        <end position="81"/>
    </location>
</feature>
<evidence type="ECO:0000256" key="1">
    <source>
        <dbReference type="SAM" id="MobiDB-lite"/>
    </source>
</evidence>
<sequence>MKTGRHLIQFLKFFFDPVANPVAARPPTGSYPTSSAGYSTGTSGGYSAPSSYRTGGYSSPSSYRTGGYSAPSSYRTGGYSS</sequence>
<organism evidence="4">
    <name type="scientific">Anisakis simplex</name>
    <name type="common">Herring worm</name>
    <dbReference type="NCBI Taxonomy" id="6269"/>
    <lineage>
        <taxon>Eukaryota</taxon>
        <taxon>Metazoa</taxon>
        <taxon>Ecdysozoa</taxon>
        <taxon>Nematoda</taxon>
        <taxon>Chromadorea</taxon>
        <taxon>Rhabditida</taxon>
        <taxon>Spirurina</taxon>
        <taxon>Ascaridomorpha</taxon>
        <taxon>Ascaridoidea</taxon>
        <taxon>Anisakidae</taxon>
        <taxon>Anisakis</taxon>
        <taxon>Anisakis simplex complex</taxon>
    </lineage>
</organism>
<proteinExistence type="predicted"/>
<keyword evidence="3" id="KW-1185">Reference proteome</keyword>
<dbReference type="AlphaFoldDB" id="A0A0M3KKK4"/>
<evidence type="ECO:0000313" key="4">
    <source>
        <dbReference type="WBParaSite" id="ASIM_0002153501-mRNA-1"/>
    </source>
</evidence>
<evidence type="ECO:0000313" key="3">
    <source>
        <dbReference type="Proteomes" id="UP000267096"/>
    </source>
</evidence>
<accession>A0A0M3KKK4</accession>
<feature type="compositionally biased region" description="Polar residues" evidence="1">
    <location>
        <begin position="56"/>
        <end position="81"/>
    </location>
</feature>
<dbReference type="EMBL" id="UYRR01041279">
    <property type="protein sequence ID" value="VDK80860.1"/>
    <property type="molecule type" value="Genomic_DNA"/>
</dbReference>
<name>A0A0M3KKK4_ANISI</name>
<reference evidence="4" key="1">
    <citation type="submission" date="2017-02" db="UniProtKB">
        <authorList>
            <consortium name="WormBaseParasite"/>
        </authorList>
    </citation>
    <scope>IDENTIFICATION</scope>
</reference>
<reference evidence="2 3" key="2">
    <citation type="submission" date="2018-11" db="EMBL/GenBank/DDBJ databases">
        <authorList>
            <consortium name="Pathogen Informatics"/>
        </authorList>
    </citation>
    <scope>NUCLEOTIDE SEQUENCE [LARGE SCALE GENOMIC DNA]</scope>
</reference>
<feature type="compositionally biased region" description="Low complexity" evidence="1">
    <location>
        <begin position="28"/>
        <end position="52"/>
    </location>
</feature>
<dbReference type="WBParaSite" id="ASIM_0002153501-mRNA-1">
    <property type="protein sequence ID" value="ASIM_0002153501-mRNA-1"/>
    <property type="gene ID" value="ASIM_0002153501"/>
</dbReference>